<organism evidence="1 2">
    <name type="scientific">Sphaerisporangium aureirubrum</name>
    <dbReference type="NCBI Taxonomy" id="1544736"/>
    <lineage>
        <taxon>Bacteria</taxon>
        <taxon>Bacillati</taxon>
        <taxon>Actinomycetota</taxon>
        <taxon>Actinomycetes</taxon>
        <taxon>Streptosporangiales</taxon>
        <taxon>Streptosporangiaceae</taxon>
        <taxon>Sphaerisporangium</taxon>
    </lineage>
</organism>
<evidence type="ECO:0000313" key="2">
    <source>
        <dbReference type="Proteomes" id="UP001596137"/>
    </source>
</evidence>
<proteinExistence type="predicted"/>
<keyword evidence="2" id="KW-1185">Reference proteome</keyword>
<evidence type="ECO:0000313" key="1">
    <source>
        <dbReference type="EMBL" id="MFC6087335.1"/>
    </source>
</evidence>
<comment type="caution">
    <text evidence="1">The sequence shown here is derived from an EMBL/GenBank/DDBJ whole genome shotgun (WGS) entry which is preliminary data.</text>
</comment>
<dbReference type="RefSeq" id="WP_380763488.1">
    <property type="nucleotide sequence ID" value="NZ_JBHSRF010000132.1"/>
</dbReference>
<reference evidence="2" key="1">
    <citation type="journal article" date="2019" name="Int. J. Syst. Evol. Microbiol.">
        <title>The Global Catalogue of Microorganisms (GCM) 10K type strain sequencing project: providing services to taxonomists for standard genome sequencing and annotation.</title>
        <authorList>
            <consortium name="The Broad Institute Genomics Platform"/>
            <consortium name="The Broad Institute Genome Sequencing Center for Infectious Disease"/>
            <person name="Wu L."/>
            <person name="Ma J."/>
        </authorList>
    </citation>
    <scope>NUCLEOTIDE SEQUENCE [LARGE SCALE GENOMIC DNA]</scope>
    <source>
        <strain evidence="2">JCM 30346</strain>
    </source>
</reference>
<protein>
    <submittedName>
        <fullName evidence="1">Uncharacterized protein</fullName>
    </submittedName>
</protein>
<gene>
    <name evidence="1" type="ORF">ACFP1K_39640</name>
</gene>
<dbReference type="EMBL" id="JBHSRF010000132">
    <property type="protein sequence ID" value="MFC6087335.1"/>
    <property type="molecule type" value="Genomic_DNA"/>
</dbReference>
<dbReference type="Proteomes" id="UP001596137">
    <property type="component" value="Unassembled WGS sequence"/>
</dbReference>
<sequence>MARPAGTTDRDYIVSCPGATLGEGLAVRGEQVTEAGPGIDAWLRHTGLRR</sequence>
<name>A0ABW1NWW6_9ACTN</name>
<accession>A0ABW1NWW6</accession>